<name>A0AAV7NIJ2_PLEWA</name>
<evidence type="ECO:0000313" key="2">
    <source>
        <dbReference type="EMBL" id="KAJ1115756.1"/>
    </source>
</evidence>
<sequence>MRLPRCDPLRAPGTSSGLLSFAGRFRPAPPHHSVTPSRITASSHALLAAEWHGPASLRTEALARRGNPAQQDGNYTAVAGPTRCA</sequence>
<keyword evidence="3" id="KW-1185">Reference proteome</keyword>
<gene>
    <name evidence="2" type="ORF">NDU88_003978</name>
</gene>
<dbReference type="Proteomes" id="UP001066276">
    <property type="component" value="Chromosome 8"/>
</dbReference>
<comment type="caution">
    <text evidence="2">The sequence shown here is derived from an EMBL/GenBank/DDBJ whole genome shotgun (WGS) entry which is preliminary data.</text>
</comment>
<accession>A0AAV7NIJ2</accession>
<evidence type="ECO:0000313" key="3">
    <source>
        <dbReference type="Proteomes" id="UP001066276"/>
    </source>
</evidence>
<dbReference type="EMBL" id="JANPWB010000012">
    <property type="protein sequence ID" value="KAJ1115756.1"/>
    <property type="molecule type" value="Genomic_DNA"/>
</dbReference>
<protein>
    <submittedName>
        <fullName evidence="2">Uncharacterized protein</fullName>
    </submittedName>
</protein>
<organism evidence="2 3">
    <name type="scientific">Pleurodeles waltl</name>
    <name type="common">Iberian ribbed newt</name>
    <dbReference type="NCBI Taxonomy" id="8319"/>
    <lineage>
        <taxon>Eukaryota</taxon>
        <taxon>Metazoa</taxon>
        <taxon>Chordata</taxon>
        <taxon>Craniata</taxon>
        <taxon>Vertebrata</taxon>
        <taxon>Euteleostomi</taxon>
        <taxon>Amphibia</taxon>
        <taxon>Batrachia</taxon>
        <taxon>Caudata</taxon>
        <taxon>Salamandroidea</taxon>
        <taxon>Salamandridae</taxon>
        <taxon>Pleurodelinae</taxon>
        <taxon>Pleurodeles</taxon>
    </lineage>
</organism>
<feature type="region of interest" description="Disordered" evidence="1">
    <location>
        <begin position="65"/>
        <end position="85"/>
    </location>
</feature>
<dbReference type="AlphaFoldDB" id="A0AAV7NIJ2"/>
<reference evidence="2" key="1">
    <citation type="journal article" date="2022" name="bioRxiv">
        <title>Sequencing and chromosome-scale assembly of the giantPleurodeles waltlgenome.</title>
        <authorList>
            <person name="Brown T."/>
            <person name="Elewa A."/>
            <person name="Iarovenko S."/>
            <person name="Subramanian E."/>
            <person name="Araus A.J."/>
            <person name="Petzold A."/>
            <person name="Susuki M."/>
            <person name="Suzuki K.-i.T."/>
            <person name="Hayashi T."/>
            <person name="Toyoda A."/>
            <person name="Oliveira C."/>
            <person name="Osipova E."/>
            <person name="Leigh N.D."/>
            <person name="Simon A."/>
            <person name="Yun M.H."/>
        </authorList>
    </citation>
    <scope>NUCLEOTIDE SEQUENCE</scope>
    <source>
        <strain evidence="2">20211129_DDA</strain>
        <tissue evidence="2">Liver</tissue>
    </source>
</reference>
<evidence type="ECO:0000256" key="1">
    <source>
        <dbReference type="SAM" id="MobiDB-lite"/>
    </source>
</evidence>
<proteinExistence type="predicted"/>